<dbReference type="EMBL" id="CP031035">
    <property type="protein sequence ID" value="QDZ18804.1"/>
    <property type="molecule type" value="Genomic_DNA"/>
</dbReference>
<evidence type="ECO:0000256" key="1">
    <source>
        <dbReference type="ARBA" id="ARBA00022723"/>
    </source>
</evidence>
<dbReference type="PROSITE" id="PS50089">
    <property type="entry name" value="ZF_RING_2"/>
    <property type="match status" value="1"/>
</dbReference>
<name>A0A5B8MF61_9CHLO</name>
<evidence type="ECO:0000256" key="2">
    <source>
        <dbReference type="ARBA" id="ARBA00022771"/>
    </source>
</evidence>
<keyword evidence="5" id="KW-0175">Coiled coil</keyword>
<dbReference type="SUPFAM" id="SSF57850">
    <property type="entry name" value="RING/U-box"/>
    <property type="match status" value="1"/>
</dbReference>
<dbReference type="GO" id="GO:0008270">
    <property type="term" value="F:zinc ion binding"/>
    <property type="evidence" value="ECO:0007669"/>
    <property type="project" value="UniProtKB-KW"/>
</dbReference>
<accession>A0A5B8MF61</accession>
<evidence type="ECO:0000256" key="4">
    <source>
        <dbReference type="PROSITE-ProRule" id="PRU00175"/>
    </source>
</evidence>
<keyword evidence="8" id="KW-1185">Reference proteome</keyword>
<feature type="domain" description="RING-type" evidence="6">
    <location>
        <begin position="121"/>
        <end position="159"/>
    </location>
</feature>
<dbReference type="Pfam" id="PF13920">
    <property type="entry name" value="zf-C3HC4_3"/>
    <property type="match status" value="1"/>
</dbReference>
<dbReference type="InterPro" id="IPR017907">
    <property type="entry name" value="Znf_RING_CS"/>
</dbReference>
<protein>
    <recommendedName>
        <fullName evidence="6">RING-type domain-containing protein</fullName>
    </recommendedName>
</protein>
<dbReference type="OrthoDB" id="6105938at2759"/>
<keyword evidence="3" id="KW-0862">Zinc</keyword>
<feature type="coiled-coil region" evidence="5">
    <location>
        <begin position="36"/>
        <end position="63"/>
    </location>
</feature>
<dbReference type="AlphaFoldDB" id="A0A5B8MF61"/>
<reference evidence="7 8" key="1">
    <citation type="submission" date="2018-07" db="EMBL/GenBank/DDBJ databases">
        <title>The complete nuclear genome of the prasinophyte Chloropicon primus (CCMP1205).</title>
        <authorList>
            <person name="Pombert J.-F."/>
            <person name="Otis C."/>
            <person name="Turmel M."/>
            <person name="Lemieux C."/>
        </authorList>
    </citation>
    <scope>NUCLEOTIDE SEQUENCE [LARGE SCALE GENOMIC DNA]</scope>
    <source>
        <strain evidence="7 8">CCMP1205</strain>
    </source>
</reference>
<evidence type="ECO:0000256" key="3">
    <source>
        <dbReference type="ARBA" id="ARBA00022833"/>
    </source>
</evidence>
<gene>
    <name evidence="7" type="ORF">A3770_02p13220</name>
</gene>
<evidence type="ECO:0000313" key="8">
    <source>
        <dbReference type="Proteomes" id="UP000316726"/>
    </source>
</evidence>
<dbReference type="InterPro" id="IPR001841">
    <property type="entry name" value="Znf_RING"/>
</dbReference>
<evidence type="ECO:0000256" key="5">
    <source>
        <dbReference type="SAM" id="Coils"/>
    </source>
</evidence>
<dbReference type="InterPro" id="IPR047134">
    <property type="entry name" value="RNF4"/>
</dbReference>
<organism evidence="7 8">
    <name type="scientific">Chloropicon primus</name>
    <dbReference type="NCBI Taxonomy" id="1764295"/>
    <lineage>
        <taxon>Eukaryota</taxon>
        <taxon>Viridiplantae</taxon>
        <taxon>Chlorophyta</taxon>
        <taxon>Chloropicophyceae</taxon>
        <taxon>Chloropicales</taxon>
        <taxon>Chloropicaceae</taxon>
        <taxon>Chloropicon</taxon>
    </lineage>
</organism>
<dbReference type="PANTHER" id="PTHR23041">
    <property type="entry name" value="RING FINGER DOMAIN-CONTAINING"/>
    <property type="match status" value="1"/>
</dbReference>
<dbReference type="PANTHER" id="PTHR23041:SF78">
    <property type="entry name" value="E3 UBIQUITIN-PROTEIN LIGASE RNF4"/>
    <property type="match status" value="1"/>
</dbReference>
<dbReference type="Proteomes" id="UP000316726">
    <property type="component" value="Chromosome 2"/>
</dbReference>
<keyword evidence="2 4" id="KW-0863">Zinc-finger</keyword>
<dbReference type="STRING" id="1764295.A0A5B8MF61"/>
<keyword evidence="1" id="KW-0479">Metal-binding</keyword>
<dbReference type="InterPro" id="IPR013083">
    <property type="entry name" value="Znf_RING/FYVE/PHD"/>
</dbReference>
<sequence>MPLYDADEALLSDLNRITRQTKDRLRSLAVENEKNEALWRRERRTLKERIQRLDRDIERVNYEMLSEKARLLTKISELSFANQNRKAELVEMKLALRLSREELLRNKTEKKRQTVLRDSSCCICIKHMREPAALPCGHVFCASCLRTALSTKMECPMCRKAVASANKVIKLFF</sequence>
<evidence type="ECO:0000313" key="7">
    <source>
        <dbReference type="EMBL" id="QDZ18804.1"/>
    </source>
</evidence>
<dbReference type="SMART" id="SM00184">
    <property type="entry name" value="RING"/>
    <property type="match status" value="1"/>
</dbReference>
<evidence type="ECO:0000259" key="6">
    <source>
        <dbReference type="PROSITE" id="PS50089"/>
    </source>
</evidence>
<dbReference type="PROSITE" id="PS00518">
    <property type="entry name" value="ZF_RING_1"/>
    <property type="match status" value="1"/>
</dbReference>
<dbReference type="Gene3D" id="3.30.40.10">
    <property type="entry name" value="Zinc/RING finger domain, C3HC4 (zinc finger)"/>
    <property type="match status" value="1"/>
</dbReference>
<proteinExistence type="predicted"/>